<dbReference type="Gene3D" id="3.40.50.620">
    <property type="entry name" value="HUPs"/>
    <property type="match status" value="1"/>
</dbReference>
<sequence length="61" mass="6610">QADLNAHMAPELESVFVMSSPEYGYISSSIVREISAMGADVSFLVPKNVIKKLEALHNCGN</sequence>
<gene>
    <name evidence="1" type="ORF">HXK24_05980</name>
</gene>
<evidence type="ECO:0000313" key="2">
    <source>
        <dbReference type="Proteomes" id="UP000787322"/>
    </source>
</evidence>
<keyword evidence="1" id="KW-0808">Transferase</keyword>
<dbReference type="EMBL" id="JABZGU010000177">
    <property type="protein sequence ID" value="MBF4803344.1"/>
    <property type="molecule type" value="Genomic_DNA"/>
</dbReference>
<dbReference type="GO" id="GO:0016779">
    <property type="term" value="F:nucleotidyltransferase activity"/>
    <property type="evidence" value="ECO:0007669"/>
    <property type="project" value="UniProtKB-KW"/>
</dbReference>
<reference evidence="1" key="1">
    <citation type="submission" date="2020-04" db="EMBL/GenBank/DDBJ databases">
        <title>Deep metagenomics examines the oral microbiome during advanced dental caries in children, revealing novel taxa and co-occurrences with host molecules.</title>
        <authorList>
            <person name="Baker J.L."/>
            <person name="Morton J.T."/>
            <person name="Dinis M."/>
            <person name="Alvarez R."/>
            <person name="Tran N.C."/>
            <person name="Knight R."/>
            <person name="Edlund A."/>
        </authorList>
    </citation>
    <scope>NUCLEOTIDE SEQUENCE</scope>
    <source>
        <strain evidence="1">JCVI_3_bin.11</strain>
    </source>
</reference>
<dbReference type="InterPro" id="IPR014729">
    <property type="entry name" value="Rossmann-like_a/b/a_fold"/>
</dbReference>
<proteinExistence type="predicted"/>
<accession>A0A9D6AC04</accession>
<evidence type="ECO:0000313" key="1">
    <source>
        <dbReference type="EMBL" id="MBF4803344.1"/>
    </source>
</evidence>
<organism evidence="1 2">
    <name type="scientific">Lancefieldella parvula</name>
    <dbReference type="NCBI Taxonomy" id="1382"/>
    <lineage>
        <taxon>Bacteria</taxon>
        <taxon>Bacillati</taxon>
        <taxon>Actinomycetota</taxon>
        <taxon>Coriobacteriia</taxon>
        <taxon>Coriobacteriales</taxon>
        <taxon>Atopobiaceae</taxon>
        <taxon>Lancefieldella</taxon>
    </lineage>
</organism>
<dbReference type="SUPFAM" id="SSF52374">
    <property type="entry name" value="Nucleotidylyl transferase"/>
    <property type="match status" value="1"/>
</dbReference>
<dbReference type="Proteomes" id="UP000787322">
    <property type="component" value="Unassembled WGS sequence"/>
</dbReference>
<protein>
    <submittedName>
        <fullName evidence="1">Pantetheine-phosphate adenylyltransferase</fullName>
    </submittedName>
</protein>
<feature type="non-terminal residue" evidence="1">
    <location>
        <position position="1"/>
    </location>
</feature>
<dbReference type="AlphaFoldDB" id="A0A9D6AC04"/>
<keyword evidence="1" id="KW-0548">Nucleotidyltransferase</keyword>
<name>A0A9D6AC04_9ACTN</name>
<comment type="caution">
    <text evidence="1">The sequence shown here is derived from an EMBL/GenBank/DDBJ whole genome shotgun (WGS) entry which is preliminary data.</text>
</comment>